<dbReference type="GO" id="GO:0005524">
    <property type="term" value="F:ATP binding"/>
    <property type="evidence" value="ECO:0007669"/>
    <property type="project" value="InterPro"/>
</dbReference>
<evidence type="ECO:0000313" key="9">
    <source>
        <dbReference type="Proteomes" id="UP000274131"/>
    </source>
</evidence>
<sequence length="576" mass="65645">MGKHREVEINYGVGVKFLKRLVLVGSILFKESRFPLLMVIGTIVTSIGNEFVAYYVGLIPGKMYGALLGSQKDRFWYIFYTGVVLCIAKCTLTALSSFFSWLLYLSWRGSAGRELHRLYFLDRTYYQINCVDDEGIDNPDQRITQDVERMCNQLAITILPNLLIGPFVVVWYTWKTWASAGFFGVGIIYAYFVVGTVFNKFLIAPMANWSAKVEKAEGVFRYKHSSIRANAESSALFDAESFELFECNRLLHFLVGRQLSYLVQIIPIFVLHSYEGKRPEELGTIISNNAFFYIMLVNSFTRLTDVAVTLGEMAGILQRVAEFMLLIRNRLKESYVNDDEKALGEESDIDTVSLGAERTPMESEVLYEFKNVGYSLPSDPDHKLIEGLTLSIKRGENIILTGDSGVGKSSMFRVIANLWHVNSGIVILHFCLKLYYGLIQQCTERCSVVHLPQRPYFPIGGLSLYQQIRFPVVVQEDKINVADVAKVKSILHLLDLQSLIDRCCDITRAVDFEWQDSLTPGEQQRLSFARVIYRKPILAMLDEATSSVGVNMERRMYQILKDVCFIYSNLLIILLY</sequence>
<evidence type="ECO:0000256" key="6">
    <source>
        <dbReference type="SAM" id="Phobius"/>
    </source>
</evidence>
<keyword evidence="4 6" id="KW-1133">Transmembrane helix</keyword>
<dbReference type="WBParaSite" id="EVEC_0001277701-mRNA-1">
    <property type="protein sequence ID" value="EVEC_0001277701-mRNA-1"/>
    <property type="gene ID" value="EVEC_0001277701"/>
</dbReference>
<dbReference type="STRING" id="51028.A0A0N4VP54"/>
<dbReference type="OrthoDB" id="422637at2759"/>
<dbReference type="GO" id="GO:0005778">
    <property type="term" value="C:peroxisomal membrane"/>
    <property type="evidence" value="ECO:0007669"/>
    <property type="project" value="TreeGrafter"/>
</dbReference>
<dbReference type="AlphaFoldDB" id="A0A0N4VP54"/>
<protein>
    <submittedName>
        <fullName evidence="10">ABC transporter domain-containing protein</fullName>
    </submittedName>
</protein>
<dbReference type="GO" id="GO:0140359">
    <property type="term" value="F:ABC-type transporter activity"/>
    <property type="evidence" value="ECO:0007669"/>
    <property type="project" value="InterPro"/>
</dbReference>
<dbReference type="InterPro" id="IPR036640">
    <property type="entry name" value="ABC1_TM_sf"/>
</dbReference>
<keyword evidence="3 6" id="KW-0812">Transmembrane</keyword>
<evidence type="ECO:0000313" key="8">
    <source>
        <dbReference type="EMBL" id="VDD97199.1"/>
    </source>
</evidence>
<dbReference type="SUPFAM" id="SSF90123">
    <property type="entry name" value="ABC transporter transmembrane region"/>
    <property type="match status" value="1"/>
</dbReference>
<dbReference type="GO" id="GO:0042760">
    <property type="term" value="P:very long-chain fatty acid catabolic process"/>
    <property type="evidence" value="ECO:0007669"/>
    <property type="project" value="TreeGrafter"/>
</dbReference>
<dbReference type="InterPro" id="IPR003439">
    <property type="entry name" value="ABC_transporter-like_ATP-bd"/>
</dbReference>
<dbReference type="Pfam" id="PF00005">
    <property type="entry name" value="ABC_tran"/>
    <property type="match status" value="1"/>
</dbReference>
<dbReference type="EMBL" id="UXUI01013044">
    <property type="protein sequence ID" value="VDD97199.1"/>
    <property type="molecule type" value="Genomic_DNA"/>
</dbReference>
<accession>A0A0N4VP54</accession>
<evidence type="ECO:0000256" key="2">
    <source>
        <dbReference type="ARBA" id="ARBA00022448"/>
    </source>
</evidence>
<reference evidence="8 9" key="2">
    <citation type="submission" date="2018-10" db="EMBL/GenBank/DDBJ databases">
        <authorList>
            <consortium name="Pathogen Informatics"/>
        </authorList>
    </citation>
    <scope>NUCLEOTIDE SEQUENCE [LARGE SCALE GENOMIC DNA]</scope>
</reference>
<dbReference type="Proteomes" id="UP000274131">
    <property type="component" value="Unassembled WGS sequence"/>
</dbReference>
<dbReference type="Gene3D" id="3.40.50.300">
    <property type="entry name" value="P-loop containing nucleotide triphosphate hydrolases"/>
    <property type="match status" value="1"/>
</dbReference>
<feature type="domain" description="ABC transporter" evidence="7">
    <location>
        <begin position="367"/>
        <end position="576"/>
    </location>
</feature>
<keyword evidence="9" id="KW-1185">Reference proteome</keyword>
<gene>
    <name evidence="8" type="ORF">EVEC_LOCUS11950</name>
</gene>
<dbReference type="InterPro" id="IPR027417">
    <property type="entry name" value="P-loop_NTPase"/>
</dbReference>
<evidence type="ECO:0000256" key="5">
    <source>
        <dbReference type="ARBA" id="ARBA00023136"/>
    </source>
</evidence>
<dbReference type="PANTHER" id="PTHR11384">
    <property type="entry name" value="ATP-BINDING CASSETTE, SUB-FAMILY D MEMBER"/>
    <property type="match status" value="1"/>
</dbReference>
<evidence type="ECO:0000313" key="10">
    <source>
        <dbReference type="WBParaSite" id="EVEC_0001277701-mRNA-1"/>
    </source>
</evidence>
<dbReference type="GO" id="GO:0007031">
    <property type="term" value="P:peroxisome organization"/>
    <property type="evidence" value="ECO:0007669"/>
    <property type="project" value="TreeGrafter"/>
</dbReference>
<evidence type="ECO:0000256" key="3">
    <source>
        <dbReference type="ARBA" id="ARBA00022692"/>
    </source>
</evidence>
<dbReference type="Pfam" id="PF06472">
    <property type="entry name" value="ABC_membrane_2"/>
    <property type="match status" value="1"/>
</dbReference>
<dbReference type="PROSITE" id="PS50893">
    <property type="entry name" value="ABC_TRANSPORTER_2"/>
    <property type="match status" value="1"/>
</dbReference>
<keyword evidence="5 6" id="KW-0472">Membrane</keyword>
<keyword evidence="2" id="KW-0813">Transport</keyword>
<proteinExistence type="inferred from homology"/>
<feature type="transmembrane region" description="Helical" evidence="6">
    <location>
        <begin position="154"/>
        <end position="174"/>
    </location>
</feature>
<evidence type="ECO:0000256" key="4">
    <source>
        <dbReference type="ARBA" id="ARBA00022989"/>
    </source>
</evidence>
<name>A0A0N4VP54_ENTVE</name>
<feature type="transmembrane region" description="Helical" evidence="6">
    <location>
        <begin position="36"/>
        <end position="57"/>
    </location>
</feature>
<feature type="transmembrane region" description="Helical" evidence="6">
    <location>
        <begin position="77"/>
        <end position="107"/>
    </location>
</feature>
<dbReference type="SUPFAM" id="SSF52540">
    <property type="entry name" value="P-loop containing nucleoside triphosphate hydrolases"/>
    <property type="match status" value="1"/>
</dbReference>
<reference evidence="10" key="1">
    <citation type="submission" date="2017-02" db="UniProtKB">
        <authorList>
            <consortium name="WormBaseParasite"/>
        </authorList>
    </citation>
    <scope>IDENTIFICATION</scope>
</reference>
<comment type="similarity">
    <text evidence="1">Belongs to the ABC transporter superfamily. ABCD family. Peroxisomal fatty acyl CoA transporter (TC 3.A.1.203) subfamily.</text>
</comment>
<feature type="transmembrane region" description="Helical" evidence="6">
    <location>
        <begin position="180"/>
        <end position="202"/>
    </location>
</feature>
<dbReference type="InterPro" id="IPR011527">
    <property type="entry name" value="ABC1_TM_dom"/>
</dbReference>
<dbReference type="GO" id="GO:0016887">
    <property type="term" value="F:ATP hydrolysis activity"/>
    <property type="evidence" value="ECO:0007669"/>
    <property type="project" value="InterPro"/>
</dbReference>
<dbReference type="InterPro" id="IPR025662">
    <property type="entry name" value="Sigma_54_int_dom_ATP-bd_1"/>
</dbReference>
<dbReference type="InterPro" id="IPR050835">
    <property type="entry name" value="ABC_transporter_sub-D"/>
</dbReference>
<evidence type="ECO:0000259" key="7">
    <source>
        <dbReference type="PROSITE" id="PS50893"/>
    </source>
</evidence>
<organism evidence="10">
    <name type="scientific">Enterobius vermicularis</name>
    <name type="common">Human pinworm</name>
    <dbReference type="NCBI Taxonomy" id="51028"/>
    <lineage>
        <taxon>Eukaryota</taxon>
        <taxon>Metazoa</taxon>
        <taxon>Ecdysozoa</taxon>
        <taxon>Nematoda</taxon>
        <taxon>Chromadorea</taxon>
        <taxon>Rhabditida</taxon>
        <taxon>Spirurina</taxon>
        <taxon>Oxyuridomorpha</taxon>
        <taxon>Oxyuroidea</taxon>
        <taxon>Oxyuridae</taxon>
        <taxon>Enterobius</taxon>
    </lineage>
</organism>
<dbReference type="GO" id="GO:0015910">
    <property type="term" value="P:long-chain fatty acid import into peroxisome"/>
    <property type="evidence" value="ECO:0007669"/>
    <property type="project" value="TreeGrafter"/>
</dbReference>
<dbReference type="GO" id="GO:0005324">
    <property type="term" value="F:long-chain fatty acid transmembrane transporter activity"/>
    <property type="evidence" value="ECO:0007669"/>
    <property type="project" value="TreeGrafter"/>
</dbReference>
<dbReference type="PROSITE" id="PS00675">
    <property type="entry name" value="SIGMA54_INTERACT_1"/>
    <property type="match status" value="1"/>
</dbReference>
<evidence type="ECO:0000256" key="1">
    <source>
        <dbReference type="ARBA" id="ARBA00008575"/>
    </source>
</evidence>
<dbReference type="GO" id="GO:0006635">
    <property type="term" value="P:fatty acid beta-oxidation"/>
    <property type="evidence" value="ECO:0007669"/>
    <property type="project" value="TreeGrafter"/>
</dbReference>
<dbReference type="PANTHER" id="PTHR11384:SF65">
    <property type="entry name" value="ABC TRANSPORTER DOMAIN-CONTAINING PROTEIN"/>
    <property type="match status" value="1"/>
</dbReference>